<dbReference type="InterPro" id="IPR027417">
    <property type="entry name" value="P-loop_NTPase"/>
</dbReference>
<organism evidence="2 3">
    <name type="scientific">Brumicola pallidula DSM 14239 = ACAM 615</name>
    <dbReference type="NCBI Taxonomy" id="1121922"/>
    <lineage>
        <taxon>Bacteria</taxon>
        <taxon>Pseudomonadati</taxon>
        <taxon>Pseudomonadota</taxon>
        <taxon>Gammaproteobacteria</taxon>
        <taxon>Alteromonadales</taxon>
        <taxon>Alteromonadaceae</taxon>
        <taxon>Brumicola</taxon>
    </lineage>
</organism>
<proteinExistence type="predicted"/>
<keyword evidence="3" id="KW-1185">Reference proteome</keyword>
<dbReference type="EMBL" id="BAEQ01000016">
    <property type="protein sequence ID" value="GAC27861.1"/>
    <property type="molecule type" value="Genomic_DNA"/>
</dbReference>
<dbReference type="InterPro" id="IPR003593">
    <property type="entry name" value="AAA+_ATPase"/>
</dbReference>
<evidence type="ECO:0000259" key="1">
    <source>
        <dbReference type="SMART" id="SM00382"/>
    </source>
</evidence>
<protein>
    <recommendedName>
        <fullName evidence="1">AAA+ ATPase domain-containing protein</fullName>
    </recommendedName>
</protein>
<comment type="caution">
    <text evidence="2">The sequence shown here is derived from an EMBL/GenBank/DDBJ whole genome shotgun (WGS) entry which is preliminary data.</text>
</comment>
<evidence type="ECO:0000313" key="3">
    <source>
        <dbReference type="Proteomes" id="UP000006251"/>
    </source>
</evidence>
<dbReference type="RefSeq" id="WP_006009656.1">
    <property type="nucleotide sequence ID" value="NZ_BAEQ01000016.1"/>
</dbReference>
<name>K6YV72_9ALTE</name>
<reference evidence="3" key="1">
    <citation type="journal article" date="2014" name="Environ. Microbiol.">
        <title>Comparative genomics of the marine bacterial genus Glaciecola reveals the high degree of genomic diversity and genomic characteristic for cold adaptation.</title>
        <authorList>
            <person name="Qin Q.L."/>
            <person name="Xie B.B."/>
            <person name="Yu Y."/>
            <person name="Shu Y.L."/>
            <person name="Rong J.C."/>
            <person name="Zhang Y.J."/>
            <person name="Zhao D.L."/>
            <person name="Chen X.L."/>
            <person name="Zhang X.Y."/>
            <person name="Chen B."/>
            <person name="Zhou B.C."/>
            <person name="Zhang Y.Z."/>
        </authorList>
    </citation>
    <scope>NUCLEOTIDE SEQUENCE [LARGE SCALE GENOMIC DNA]</scope>
    <source>
        <strain evidence="3">ACAM 615</strain>
    </source>
</reference>
<dbReference type="SMART" id="SM00382">
    <property type="entry name" value="AAA"/>
    <property type="match status" value="1"/>
</dbReference>
<dbReference type="STRING" id="1121922.GCA_000428905_01506"/>
<dbReference type="Proteomes" id="UP000006251">
    <property type="component" value="Unassembled WGS sequence"/>
</dbReference>
<evidence type="ECO:0000313" key="2">
    <source>
        <dbReference type="EMBL" id="GAC27861.1"/>
    </source>
</evidence>
<gene>
    <name evidence="2" type="ORF">GPAL_0982</name>
</gene>
<sequence length="339" mass="38302">MNNNAINFNRIAHSLGRKFLTYDSIKADFDALMDDSENVLLTATGKCAIIAGDTGTGKTMMATKFVDRYNELSVDKQRGFKSIEAHGKMTPCARFVNAPSNMNRLDLLRNILAALGEPGIPSGSEKEMRQRVDTQIRNENVKVLVFDEFQQVLEKVSNKSARHIADFLKNLMDEHGIFMIFCGTERTTEILEHNEQFASRCTRVILKRHFSLANKTNYAVFRGFLYTMQMRHEISGIRLADPENALAIYAATNGDLRKISWLLLNACKHACSTNSSSIRKIDFSETYVPPTNPKLKSTKYKNGNVTVVKIDKHLQLSNPFKTNLKSLKEALGVKYEVQH</sequence>
<dbReference type="InterPro" id="IPR008868">
    <property type="entry name" value="TniB"/>
</dbReference>
<dbReference type="AlphaFoldDB" id="K6YV72"/>
<dbReference type="Pfam" id="PF05621">
    <property type="entry name" value="TniB"/>
    <property type="match status" value="1"/>
</dbReference>
<feature type="domain" description="AAA+ ATPase" evidence="1">
    <location>
        <begin position="44"/>
        <end position="209"/>
    </location>
</feature>
<accession>K6YV72</accession>
<dbReference type="Gene3D" id="3.40.50.300">
    <property type="entry name" value="P-loop containing nucleotide triphosphate hydrolases"/>
    <property type="match status" value="1"/>
</dbReference>
<dbReference type="SUPFAM" id="SSF52540">
    <property type="entry name" value="P-loop containing nucleoside triphosphate hydrolases"/>
    <property type="match status" value="1"/>
</dbReference>